<sequence length="75" mass="8097">MLFGQVLTARLAGVRVLGERHEGINGGGWAASQVRRSARTCPIARGTRVPADRARHPWLAHLALRAGTCCPFQHG</sequence>
<evidence type="ECO:0000313" key="2">
    <source>
        <dbReference type="Proteomes" id="UP000433737"/>
    </source>
</evidence>
<protein>
    <submittedName>
        <fullName evidence="1">Uncharacterized protein</fullName>
    </submittedName>
</protein>
<organism evidence="1 2">
    <name type="scientific">Pantoea brenneri</name>
    <dbReference type="NCBI Taxonomy" id="472694"/>
    <lineage>
        <taxon>Bacteria</taxon>
        <taxon>Pseudomonadati</taxon>
        <taxon>Pseudomonadota</taxon>
        <taxon>Gammaproteobacteria</taxon>
        <taxon>Enterobacterales</taxon>
        <taxon>Erwiniaceae</taxon>
        <taxon>Pantoea</taxon>
    </lineage>
</organism>
<accession>A0AAX3J7B0</accession>
<dbReference type="Proteomes" id="UP000433737">
    <property type="component" value="Unassembled WGS sequence"/>
</dbReference>
<reference evidence="1 2" key="1">
    <citation type="submission" date="2019-10" db="EMBL/GenBank/DDBJ databases">
        <authorList>
            <person name="Karimi E."/>
        </authorList>
    </citation>
    <scope>NUCLEOTIDE SEQUENCE [LARGE SCALE GENOMIC DNA]</scope>
    <source>
        <strain evidence="1">Pantoea sp. 111</strain>
    </source>
</reference>
<dbReference type="AlphaFoldDB" id="A0AAX3J7B0"/>
<evidence type="ECO:0000313" key="1">
    <source>
        <dbReference type="EMBL" id="VXB66848.1"/>
    </source>
</evidence>
<name>A0AAX3J7B0_9GAMM</name>
<dbReference type="EMBL" id="CABWMH010000008">
    <property type="protein sequence ID" value="VXB66848.1"/>
    <property type="molecule type" value="Genomic_DNA"/>
</dbReference>
<proteinExistence type="predicted"/>
<gene>
    <name evidence="1" type="ORF">PANT111_160321</name>
</gene>
<comment type="caution">
    <text evidence="1">The sequence shown here is derived from an EMBL/GenBank/DDBJ whole genome shotgun (WGS) entry which is preliminary data.</text>
</comment>